<evidence type="ECO:0000313" key="2">
    <source>
        <dbReference type="Proteomes" id="UP000221165"/>
    </source>
</evidence>
<dbReference type="EMBL" id="MIGC01003361">
    <property type="protein sequence ID" value="PHJ19570.1"/>
    <property type="molecule type" value="Genomic_DNA"/>
</dbReference>
<keyword evidence="2" id="KW-1185">Reference proteome</keyword>
<dbReference type="GeneID" id="94429967"/>
<proteinExistence type="predicted"/>
<dbReference type="AlphaFoldDB" id="A0A2C6KGF4"/>
<evidence type="ECO:0000313" key="1">
    <source>
        <dbReference type="EMBL" id="PHJ19570.1"/>
    </source>
</evidence>
<gene>
    <name evidence="1" type="ORF">CSUI_006600</name>
</gene>
<comment type="caution">
    <text evidence="1">The sequence shown here is derived from an EMBL/GenBank/DDBJ whole genome shotgun (WGS) entry which is preliminary data.</text>
</comment>
<sequence>VSLPTALHDGTYCLRGCLCCCLLEEGVKGGVE</sequence>
<reference evidence="1 2" key="1">
    <citation type="journal article" date="2017" name="Int. J. Parasitol.">
        <title>The genome of the protozoan parasite Cystoisospora suis and a reverse vaccinology approach to identify vaccine candidates.</title>
        <authorList>
            <person name="Palmieri N."/>
            <person name="Shrestha A."/>
            <person name="Ruttkowski B."/>
            <person name="Beck T."/>
            <person name="Vogl C."/>
            <person name="Tomley F."/>
            <person name="Blake D.P."/>
            <person name="Joachim A."/>
        </authorList>
    </citation>
    <scope>NUCLEOTIDE SEQUENCE [LARGE SCALE GENOMIC DNA]</scope>
    <source>
        <strain evidence="1 2">Wien I</strain>
    </source>
</reference>
<name>A0A2C6KGF4_9APIC</name>
<feature type="non-terminal residue" evidence="1">
    <location>
        <position position="1"/>
    </location>
</feature>
<dbReference type="VEuPathDB" id="ToxoDB:CSUI_006600"/>
<accession>A0A2C6KGF4</accession>
<dbReference type="RefSeq" id="XP_067921268.1">
    <property type="nucleotide sequence ID" value="XM_068066756.1"/>
</dbReference>
<protein>
    <submittedName>
        <fullName evidence="1">Uncharacterized protein</fullName>
    </submittedName>
</protein>
<dbReference type="Proteomes" id="UP000221165">
    <property type="component" value="Unassembled WGS sequence"/>
</dbReference>
<organism evidence="1 2">
    <name type="scientific">Cystoisospora suis</name>
    <dbReference type="NCBI Taxonomy" id="483139"/>
    <lineage>
        <taxon>Eukaryota</taxon>
        <taxon>Sar</taxon>
        <taxon>Alveolata</taxon>
        <taxon>Apicomplexa</taxon>
        <taxon>Conoidasida</taxon>
        <taxon>Coccidia</taxon>
        <taxon>Eucoccidiorida</taxon>
        <taxon>Eimeriorina</taxon>
        <taxon>Sarcocystidae</taxon>
        <taxon>Cystoisospora</taxon>
    </lineage>
</organism>